<name>A0ABP0H2X6_CLALP</name>
<evidence type="ECO:0000313" key="3">
    <source>
        <dbReference type="Proteomes" id="UP001642483"/>
    </source>
</evidence>
<evidence type="ECO:0000256" key="1">
    <source>
        <dbReference type="SAM" id="MobiDB-lite"/>
    </source>
</evidence>
<dbReference type="EMBL" id="CAWYQH010000163">
    <property type="protein sequence ID" value="CAK8696885.1"/>
    <property type="molecule type" value="Genomic_DNA"/>
</dbReference>
<feature type="region of interest" description="Disordered" evidence="1">
    <location>
        <begin position="114"/>
        <end position="137"/>
    </location>
</feature>
<feature type="compositionally biased region" description="Basic and acidic residues" evidence="1">
    <location>
        <begin position="88"/>
        <end position="102"/>
    </location>
</feature>
<organism evidence="2 3">
    <name type="scientific">Clavelina lepadiformis</name>
    <name type="common">Light-bulb sea squirt</name>
    <name type="synonym">Ascidia lepadiformis</name>
    <dbReference type="NCBI Taxonomy" id="159417"/>
    <lineage>
        <taxon>Eukaryota</taxon>
        <taxon>Metazoa</taxon>
        <taxon>Chordata</taxon>
        <taxon>Tunicata</taxon>
        <taxon>Ascidiacea</taxon>
        <taxon>Aplousobranchia</taxon>
        <taxon>Clavelinidae</taxon>
        <taxon>Clavelina</taxon>
    </lineage>
</organism>
<dbReference type="Pfam" id="PF15348">
    <property type="entry name" value="GEMIN8"/>
    <property type="match status" value="1"/>
</dbReference>
<accession>A0ABP0H2X6</accession>
<proteinExistence type="predicted"/>
<protein>
    <submittedName>
        <fullName evidence="2">Uncharacterized protein</fullName>
    </submittedName>
</protein>
<dbReference type="InterPro" id="IPR034754">
    <property type="entry name" value="GEMIN8"/>
</dbReference>
<keyword evidence="3" id="KW-1185">Reference proteome</keyword>
<dbReference type="PANTHER" id="PTHR16238:SF7">
    <property type="entry name" value="GEM-ASSOCIATED PROTEIN 8"/>
    <property type="match status" value="1"/>
</dbReference>
<dbReference type="Proteomes" id="UP001642483">
    <property type="component" value="Unassembled WGS sequence"/>
</dbReference>
<comment type="caution">
    <text evidence="2">The sequence shown here is derived from an EMBL/GenBank/DDBJ whole genome shotgun (WGS) entry which is preliminary data.</text>
</comment>
<reference evidence="2 3" key="1">
    <citation type="submission" date="2024-02" db="EMBL/GenBank/DDBJ databases">
        <authorList>
            <person name="Daric V."/>
            <person name="Darras S."/>
        </authorList>
    </citation>
    <scope>NUCLEOTIDE SEQUENCE [LARGE SCALE GENOMIC DNA]</scope>
</reference>
<gene>
    <name evidence="2" type="ORF">CVLEPA_LOCUS30195</name>
</gene>
<dbReference type="PANTHER" id="PTHR16238">
    <property type="entry name" value="GEM-ASSOCIATED PROTEIN 8"/>
    <property type="match status" value="1"/>
</dbReference>
<feature type="region of interest" description="Disordered" evidence="1">
    <location>
        <begin position="70"/>
        <end position="102"/>
    </location>
</feature>
<feature type="compositionally biased region" description="Basic and acidic residues" evidence="1">
    <location>
        <begin position="114"/>
        <end position="126"/>
    </location>
</feature>
<sequence>MSESVRYCNQPYSDECQSMHLWFQKVLFPTMLECEAKVQKQLRCKASKPDKQFRNKKKVSHHCPDIDLLDKPAKIGNQNTQLENLVPSRDETSTEDGGEKDSAMEEFLTKSLQHQRELGPAEDLPRTHHAPNKHPGQVREADMEELYGNGAGTILSLETKLQAQFDRNLLNYHPNYWPVIPLNL</sequence>
<evidence type="ECO:0000313" key="2">
    <source>
        <dbReference type="EMBL" id="CAK8696885.1"/>
    </source>
</evidence>